<reference evidence="17" key="1">
    <citation type="submission" date="2020-02" db="EMBL/GenBank/DDBJ databases">
        <authorList>
            <person name="Meier V. D."/>
        </authorList>
    </citation>
    <scope>NUCLEOTIDE SEQUENCE</scope>
    <source>
        <strain evidence="17">AVDCRST_MAG70</strain>
    </source>
</reference>
<feature type="binding site" evidence="14">
    <location>
        <position position="224"/>
    </location>
    <ligand>
        <name>Mg(2+)</name>
        <dbReference type="ChEBI" id="CHEBI:18420"/>
    </ligand>
</feature>
<keyword evidence="9 14" id="KW-0460">Magnesium</keyword>
<feature type="domain" description="Isopropylmalate dehydrogenase-like" evidence="16">
    <location>
        <begin position="7"/>
        <end position="356"/>
    </location>
</feature>
<keyword evidence="10 14" id="KW-0560">Oxidoreductase</keyword>
<dbReference type="NCBIfam" id="TIGR00169">
    <property type="entry name" value="leuB"/>
    <property type="match status" value="1"/>
</dbReference>
<dbReference type="Gene3D" id="3.40.718.10">
    <property type="entry name" value="Isopropylmalate Dehydrogenase"/>
    <property type="match status" value="1"/>
</dbReference>
<evidence type="ECO:0000256" key="7">
    <source>
        <dbReference type="ARBA" id="ARBA00022605"/>
    </source>
</evidence>
<evidence type="ECO:0000256" key="3">
    <source>
        <dbReference type="ARBA" id="ARBA00004762"/>
    </source>
</evidence>
<evidence type="ECO:0000256" key="9">
    <source>
        <dbReference type="ARBA" id="ARBA00022842"/>
    </source>
</evidence>
<evidence type="ECO:0000259" key="16">
    <source>
        <dbReference type="SMART" id="SM01329"/>
    </source>
</evidence>
<protein>
    <recommendedName>
        <fullName evidence="14">3-isopropylmalate dehydrogenase</fullName>
        <ecNumber evidence="14">1.1.1.85</ecNumber>
    </recommendedName>
    <alternativeName>
        <fullName evidence="14">3-IPM-DH</fullName>
    </alternativeName>
    <alternativeName>
        <fullName evidence="14">Beta-IPM dehydrogenase</fullName>
        <shortName evidence="14">IMDH</shortName>
    </alternativeName>
</protein>
<comment type="subunit">
    <text evidence="5 14 15">Homodimer.</text>
</comment>
<evidence type="ECO:0000256" key="5">
    <source>
        <dbReference type="ARBA" id="ARBA00011738"/>
    </source>
</evidence>
<comment type="subcellular location">
    <subcellularLocation>
        <location evidence="14">Cytoplasm</location>
    </subcellularLocation>
</comment>
<dbReference type="InterPro" id="IPR024084">
    <property type="entry name" value="IsoPropMal-DH-like_dom"/>
</dbReference>
<dbReference type="HAMAP" id="MF_01033">
    <property type="entry name" value="LeuB_type1"/>
    <property type="match status" value="1"/>
</dbReference>
<dbReference type="GO" id="GO:0051287">
    <property type="term" value="F:NAD binding"/>
    <property type="evidence" value="ECO:0007669"/>
    <property type="project" value="InterPro"/>
</dbReference>
<dbReference type="GO" id="GO:0000287">
    <property type="term" value="F:magnesium ion binding"/>
    <property type="evidence" value="ECO:0007669"/>
    <property type="project" value="InterPro"/>
</dbReference>
<dbReference type="Pfam" id="PF00180">
    <property type="entry name" value="Iso_dh"/>
    <property type="match status" value="1"/>
</dbReference>
<comment type="cofactor">
    <cofactor evidence="14 15">
        <name>Mg(2+)</name>
        <dbReference type="ChEBI" id="CHEBI:18420"/>
    </cofactor>
    <cofactor evidence="14 15">
        <name>Mn(2+)</name>
        <dbReference type="ChEBI" id="CHEBI:29035"/>
    </cofactor>
    <text evidence="14 15">Binds 1 Mg(2+) or Mn(2+) ion per subunit.</text>
</comment>
<keyword evidence="7 14" id="KW-0028">Amino-acid biosynthesis</keyword>
<dbReference type="UniPathway" id="UPA00048">
    <property type="reaction ID" value="UER00072"/>
</dbReference>
<accession>A0A6J4UJJ2</accession>
<feature type="binding site" evidence="14">
    <location>
        <position position="97"/>
    </location>
    <ligand>
        <name>substrate</name>
    </ligand>
</feature>
<feature type="binding site" evidence="14">
    <location>
        <position position="135"/>
    </location>
    <ligand>
        <name>substrate</name>
    </ligand>
</feature>
<evidence type="ECO:0000256" key="10">
    <source>
        <dbReference type="ARBA" id="ARBA00023002"/>
    </source>
</evidence>
<feature type="site" description="Important for catalysis" evidence="14">
    <location>
        <position position="192"/>
    </location>
</feature>
<keyword evidence="11 14" id="KW-0520">NAD</keyword>
<comment type="function">
    <text evidence="14 15">Catalyzes the oxidation of 3-carboxy-2-hydroxy-4-methylpentanoate (3-isopropylmalate) to 3-carboxy-4-methyl-2-oxopentanoate. The product decarboxylates to 4-methyl-2 oxopentanoate.</text>
</comment>
<dbReference type="FunFam" id="3.40.718.10:FF:000006">
    <property type="entry name" value="3-isopropylmalate dehydrogenase"/>
    <property type="match status" value="1"/>
</dbReference>
<evidence type="ECO:0000256" key="11">
    <source>
        <dbReference type="ARBA" id="ARBA00023027"/>
    </source>
</evidence>
<dbReference type="EMBL" id="CADCWH010000160">
    <property type="protein sequence ID" value="CAA9552334.1"/>
    <property type="molecule type" value="Genomic_DNA"/>
</dbReference>
<dbReference type="PROSITE" id="PS00470">
    <property type="entry name" value="IDH_IMDH"/>
    <property type="match status" value="1"/>
</dbReference>
<gene>
    <name evidence="14" type="primary">leuB</name>
    <name evidence="17" type="ORF">AVDCRST_MAG70-1030</name>
</gene>
<keyword evidence="8 14" id="KW-0479">Metal-binding</keyword>
<dbReference type="SUPFAM" id="SSF53659">
    <property type="entry name" value="Isocitrate/Isopropylmalate dehydrogenase-like"/>
    <property type="match status" value="1"/>
</dbReference>
<dbReference type="SMART" id="SM01329">
    <property type="entry name" value="Iso_dh"/>
    <property type="match status" value="1"/>
</dbReference>
<comment type="similarity">
    <text evidence="4 14">Belongs to the isocitrate and isopropylmalate dehydrogenases family. LeuB type 1 subfamily.</text>
</comment>
<dbReference type="AlphaFoldDB" id="A0A6J4UJJ2"/>
<dbReference type="PANTHER" id="PTHR42979:SF1">
    <property type="entry name" value="3-ISOPROPYLMALATE DEHYDROGENASE"/>
    <property type="match status" value="1"/>
</dbReference>
<dbReference type="GO" id="GO:0003862">
    <property type="term" value="F:3-isopropylmalate dehydrogenase activity"/>
    <property type="evidence" value="ECO:0007669"/>
    <property type="project" value="UniProtKB-UniRule"/>
</dbReference>
<evidence type="ECO:0000256" key="2">
    <source>
        <dbReference type="ARBA" id="ARBA00001936"/>
    </source>
</evidence>
<evidence type="ECO:0000256" key="13">
    <source>
        <dbReference type="ARBA" id="ARBA00023304"/>
    </source>
</evidence>
<evidence type="ECO:0000256" key="15">
    <source>
        <dbReference type="RuleBase" id="RU004445"/>
    </source>
</evidence>
<feature type="binding site" evidence="14">
    <location>
        <begin position="289"/>
        <end position="301"/>
    </location>
    <ligand>
        <name>NAD(+)</name>
        <dbReference type="ChEBI" id="CHEBI:57540"/>
    </ligand>
</feature>
<organism evidence="17">
    <name type="scientific">uncultured Thermomicrobiales bacterium</name>
    <dbReference type="NCBI Taxonomy" id="1645740"/>
    <lineage>
        <taxon>Bacteria</taxon>
        <taxon>Pseudomonadati</taxon>
        <taxon>Thermomicrobiota</taxon>
        <taxon>Thermomicrobia</taxon>
        <taxon>Thermomicrobiales</taxon>
        <taxon>environmental samples</taxon>
    </lineage>
</organism>
<dbReference type="GO" id="GO:0005829">
    <property type="term" value="C:cytosol"/>
    <property type="evidence" value="ECO:0007669"/>
    <property type="project" value="TreeGrafter"/>
</dbReference>
<feature type="binding site" evidence="14">
    <location>
        <position position="107"/>
    </location>
    <ligand>
        <name>substrate</name>
    </ligand>
</feature>
<sequence>MTTTSATIVVFAGDGVGPEVVAEAIHVLSAVERRFGHRFDLVEAPIGGAAIDAHGVPLRDEDIERCRRADAALLGAVGGPKWDRGGPRPEQGLLRIRKALGLYANLRPVRVSPAMVDASPLKPEVVAGVDLLVVRELTGGIYFGKPSRQWRERRGRVAVDTLVYREHEVRRIVALACELAAERGGRVASVDKANVLASSRLWRDVATEVAAGYPGVTLDHVLVDAMAMHLIRQPARYDVIVTENMFGDILTDEASMLAGSIGLLPSASLGAPRPGADGRRFGLYEPIHGSAPDIAGQGKANPVGTILSAAMMLRSSLGFAAAADAVERAVETTISSGVGTPDIGGSATTAEVGAAIVAAIEME</sequence>
<feature type="site" description="Important for catalysis" evidence="14">
    <location>
        <position position="142"/>
    </location>
</feature>
<evidence type="ECO:0000256" key="4">
    <source>
        <dbReference type="ARBA" id="ARBA00008319"/>
    </source>
</evidence>
<dbReference type="EC" id="1.1.1.85" evidence="14"/>
<dbReference type="InterPro" id="IPR004429">
    <property type="entry name" value="Isopropylmalate_DH"/>
</dbReference>
<proteinExistence type="inferred from homology"/>
<keyword evidence="14" id="KW-0963">Cytoplasm</keyword>
<evidence type="ECO:0000313" key="17">
    <source>
        <dbReference type="EMBL" id="CAA9552334.1"/>
    </source>
</evidence>
<keyword evidence="12 14" id="KW-0464">Manganese</keyword>
<name>A0A6J4UJJ2_9BACT</name>
<comment type="caution">
    <text evidence="14">Lacks conserved residue(s) required for the propagation of feature annotation.</text>
</comment>
<feature type="binding site" evidence="14">
    <location>
        <position position="248"/>
    </location>
    <ligand>
        <name>Mg(2+)</name>
        <dbReference type="ChEBI" id="CHEBI:18420"/>
    </ligand>
</feature>
<comment type="pathway">
    <text evidence="3 14 15">Amino-acid biosynthesis; L-leucine biosynthesis; L-leucine from 3-methyl-2-oxobutanoate: step 3/4.</text>
</comment>
<feature type="binding site" evidence="14">
    <location>
        <position position="252"/>
    </location>
    <ligand>
        <name>Mg(2+)</name>
        <dbReference type="ChEBI" id="CHEBI:18420"/>
    </ligand>
</feature>
<keyword evidence="6 14" id="KW-0432">Leucine biosynthesis</keyword>
<evidence type="ECO:0000256" key="6">
    <source>
        <dbReference type="ARBA" id="ARBA00022430"/>
    </source>
</evidence>
<evidence type="ECO:0000256" key="14">
    <source>
        <dbReference type="HAMAP-Rule" id="MF_01033"/>
    </source>
</evidence>
<comment type="cofactor">
    <cofactor evidence="2">
        <name>Mn(2+)</name>
        <dbReference type="ChEBI" id="CHEBI:29035"/>
    </cofactor>
</comment>
<evidence type="ECO:0000256" key="12">
    <source>
        <dbReference type="ARBA" id="ARBA00023211"/>
    </source>
</evidence>
<evidence type="ECO:0000256" key="1">
    <source>
        <dbReference type="ARBA" id="ARBA00000624"/>
    </source>
</evidence>
<feature type="binding site" evidence="14">
    <location>
        <position position="224"/>
    </location>
    <ligand>
        <name>substrate</name>
    </ligand>
</feature>
<dbReference type="GO" id="GO:0009098">
    <property type="term" value="P:L-leucine biosynthetic process"/>
    <property type="evidence" value="ECO:0007669"/>
    <property type="project" value="UniProtKB-UniRule"/>
</dbReference>
<dbReference type="PANTHER" id="PTHR42979">
    <property type="entry name" value="3-ISOPROPYLMALATE DEHYDROGENASE"/>
    <property type="match status" value="1"/>
</dbReference>
<dbReference type="InterPro" id="IPR019818">
    <property type="entry name" value="IsoCit/isopropylmalate_DH_CS"/>
</dbReference>
<evidence type="ECO:0000256" key="8">
    <source>
        <dbReference type="ARBA" id="ARBA00022723"/>
    </source>
</evidence>
<comment type="catalytic activity">
    <reaction evidence="1 14 15">
        <text>(2R,3S)-3-isopropylmalate + NAD(+) = 4-methyl-2-oxopentanoate + CO2 + NADH</text>
        <dbReference type="Rhea" id="RHEA:32271"/>
        <dbReference type="ChEBI" id="CHEBI:16526"/>
        <dbReference type="ChEBI" id="CHEBI:17865"/>
        <dbReference type="ChEBI" id="CHEBI:35121"/>
        <dbReference type="ChEBI" id="CHEBI:57540"/>
        <dbReference type="ChEBI" id="CHEBI:57945"/>
        <dbReference type="EC" id="1.1.1.85"/>
    </reaction>
</comment>
<keyword evidence="13 14" id="KW-0100">Branched-chain amino acid biosynthesis</keyword>